<proteinExistence type="predicted"/>
<dbReference type="Proteomes" id="UP000027822">
    <property type="component" value="Unassembled WGS sequence"/>
</dbReference>
<evidence type="ECO:0000256" key="3">
    <source>
        <dbReference type="ARBA" id="ARBA00023125"/>
    </source>
</evidence>
<dbReference type="Pfam" id="PF00356">
    <property type="entry name" value="LacI"/>
    <property type="match status" value="1"/>
</dbReference>
<evidence type="ECO:0000313" key="7">
    <source>
        <dbReference type="EMBL" id="KEK21093.1"/>
    </source>
</evidence>
<sequence>MATIREVAKLAGVSVATVSRVLNEKGYVHEDTVKQVKEAIEKLQYKPQVAAKALFKKSSTMIAVIVPSLENITYLQMLATLEDVAHKEGYQMIVCSMKSNPNYMNELLENHIAGIVMMEEVYESLQEKTLPVPFVIFGESNEERFIQQSCNSMNKAVTFLKEKSCQFVAYIRVNHEPEEKDERVHTFLDHAFDRQLSHKVITIEAHNIEVSIQEILRKYPYIDGIIAQSDQIASGAMRAARNLRISIPMRLQLIGLEGTLQGEWMTPSLTTISQPLEEKCAFVMQLLMEKVQKKQIKQEVIHRNVVLTERESTK</sequence>
<keyword evidence="1" id="KW-0678">Repressor</keyword>
<dbReference type="EMBL" id="JOTN01000002">
    <property type="protein sequence ID" value="KEK21093.1"/>
    <property type="molecule type" value="Genomic_DNA"/>
</dbReference>
<keyword evidence="4" id="KW-0804">Transcription</keyword>
<name>A0A073KFL6_9BACI</name>
<gene>
    <name evidence="7" type="ORF">BAMA_09895</name>
</gene>
<organism evidence="7 8">
    <name type="scientific">Bacillus manliponensis</name>
    <dbReference type="NCBI Taxonomy" id="574376"/>
    <lineage>
        <taxon>Bacteria</taxon>
        <taxon>Bacillati</taxon>
        <taxon>Bacillota</taxon>
        <taxon>Bacilli</taxon>
        <taxon>Bacillales</taxon>
        <taxon>Bacillaceae</taxon>
        <taxon>Bacillus</taxon>
        <taxon>Bacillus cereus group</taxon>
    </lineage>
</organism>
<dbReference type="Pfam" id="PF13377">
    <property type="entry name" value="Peripla_BP_3"/>
    <property type="match status" value="1"/>
</dbReference>
<dbReference type="InterPro" id="IPR028082">
    <property type="entry name" value="Peripla_BP_I"/>
</dbReference>
<evidence type="ECO:0000256" key="2">
    <source>
        <dbReference type="ARBA" id="ARBA00023015"/>
    </source>
</evidence>
<protein>
    <submittedName>
        <fullName evidence="7">LacI family transcriptional regulator</fullName>
    </submittedName>
</protein>
<evidence type="ECO:0000256" key="1">
    <source>
        <dbReference type="ARBA" id="ARBA00022491"/>
    </source>
</evidence>
<dbReference type="SUPFAM" id="SSF53822">
    <property type="entry name" value="Periplasmic binding protein-like I"/>
    <property type="match status" value="1"/>
</dbReference>
<dbReference type="Gene3D" id="3.40.50.2300">
    <property type="match status" value="2"/>
</dbReference>
<accession>A0A073KFL6</accession>
<keyword evidence="3" id="KW-0238">DNA-binding</keyword>
<evidence type="ECO:0000259" key="5">
    <source>
        <dbReference type="PROSITE" id="PS50932"/>
    </source>
</evidence>
<evidence type="ECO:0000256" key="4">
    <source>
        <dbReference type="ARBA" id="ARBA00023163"/>
    </source>
</evidence>
<dbReference type="PROSITE" id="PS50932">
    <property type="entry name" value="HTH_LACI_2"/>
    <property type="match status" value="1"/>
</dbReference>
<dbReference type="RefSeq" id="WP_034636017.1">
    <property type="nucleotide sequence ID" value="NZ_CBCSJC010000001.1"/>
</dbReference>
<reference evidence="7 8" key="1">
    <citation type="submission" date="2014-06" db="EMBL/GenBank/DDBJ databases">
        <title>Draft genome sequence of Bacillus manliponensis JCM 15802 (MCCC 1A00708).</title>
        <authorList>
            <person name="Lai Q."/>
            <person name="Liu Y."/>
            <person name="Shao Z."/>
        </authorList>
    </citation>
    <scope>NUCLEOTIDE SEQUENCE [LARGE SCALE GENOMIC DNA]</scope>
    <source>
        <strain evidence="7 8">JCM 15802</strain>
    </source>
</reference>
<dbReference type="InterPro" id="IPR000843">
    <property type="entry name" value="HTH_LacI"/>
</dbReference>
<evidence type="ECO:0000313" key="8">
    <source>
        <dbReference type="Proteomes" id="UP000027822"/>
    </source>
</evidence>
<dbReference type="SUPFAM" id="SSF47413">
    <property type="entry name" value="lambda repressor-like DNA-binding domains"/>
    <property type="match status" value="1"/>
</dbReference>
<dbReference type="GO" id="GO:0003700">
    <property type="term" value="F:DNA-binding transcription factor activity"/>
    <property type="evidence" value="ECO:0007669"/>
    <property type="project" value="TreeGrafter"/>
</dbReference>
<feature type="domain" description="HTH lacI-type" evidence="5">
    <location>
        <begin position="2"/>
        <end position="56"/>
    </location>
</feature>
<keyword evidence="8" id="KW-1185">Reference proteome</keyword>
<dbReference type="InterPro" id="IPR001387">
    <property type="entry name" value="Cro/C1-type_HTH"/>
</dbReference>
<dbReference type="STRING" id="574376.BAMA_09895"/>
<dbReference type="CDD" id="cd01392">
    <property type="entry name" value="HTH_LacI"/>
    <property type="match status" value="1"/>
</dbReference>
<dbReference type="AlphaFoldDB" id="A0A073KFL6"/>
<keyword evidence="2" id="KW-0805">Transcription regulation</keyword>
<dbReference type="eggNOG" id="COG1609">
    <property type="taxonomic scope" value="Bacteria"/>
</dbReference>
<dbReference type="OrthoDB" id="9796186at2"/>
<dbReference type="SMART" id="SM00354">
    <property type="entry name" value="HTH_LACI"/>
    <property type="match status" value="1"/>
</dbReference>
<dbReference type="GO" id="GO:0000976">
    <property type="term" value="F:transcription cis-regulatory region binding"/>
    <property type="evidence" value="ECO:0007669"/>
    <property type="project" value="TreeGrafter"/>
</dbReference>
<dbReference type="PRINTS" id="PR00036">
    <property type="entry name" value="HTHLACI"/>
</dbReference>
<evidence type="ECO:0000259" key="6">
    <source>
        <dbReference type="PROSITE" id="PS50943"/>
    </source>
</evidence>
<dbReference type="PROSITE" id="PS50943">
    <property type="entry name" value="HTH_CROC1"/>
    <property type="match status" value="1"/>
</dbReference>
<dbReference type="Gene3D" id="1.10.260.40">
    <property type="entry name" value="lambda repressor-like DNA-binding domains"/>
    <property type="match status" value="1"/>
</dbReference>
<comment type="caution">
    <text evidence="7">The sequence shown here is derived from an EMBL/GenBank/DDBJ whole genome shotgun (WGS) entry which is preliminary data.</text>
</comment>
<dbReference type="InterPro" id="IPR010982">
    <property type="entry name" value="Lambda_DNA-bd_dom_sf"/>
</dbReference>
<dbReference type="PROSITE" id="PS00356">
    <property type="entry name" value="HTH_LACI_1"/>
    <property type="match status" value="1"/>
</dbReference>
<dbReference type="PANTHER" id="PTHR30146">
    <property type="entry name" value="LACI-RELATED TRANSCRIPTIONAL REPRESSOR"/>
    <property type="match status" value="1"/>
</dbReference>
<feature type="domain" description="HTH cro/C1-type" evidence="6">
    <location>
        <begin position="3"/>
        <end position="46"/>
    </location>
</feature>
<dbReference type="InterPro" id="IPR046335">
    <property type="entry name" value="LacI/GalR-like_sensor"/>
</dbReference>
<dbReference type="PANTHER" id="PTHR30146:SF95">
    <property type="entry name" value="RIBOSE OPERON REPRESSOR"/>
    <property type="match status" value="1"/>
</dbReference>